<feature type="domain" description="Xylose isomerase-like TIM barrel" evidence="1">
    <location>
        <begin position="22"/>
        <end position="232"/>
    </location>
</feature>
<dbReference type="Gene3D" id="3.20.20.150">
    <property type="entry name" value="Divalent-metal-dependent TIM barrel enzymes"/>
    <property type="match status" value="1"/>
</dbReference>
<evidence type="ECO:0000313" key="3">
    <source>
        <dbReference type="Proteomes" id="UP000321062"/>
    </source>
</evidence>
<sequence length="249" mass="27597">MKDFSFQLYSARNFPPLENNLAMVKRLGYTQVEGFGGLYADVDGLAASLKAHGLAHPTGHFGLDQLKDTSNALRIAEKLGVKKIFCPYLAPQDRSADDSKWIELAETLGKLGEVFNREGYGFGWHNHDFEFVATTNGHLPIDLILETAPNLEWEADVAWIVRGKADPIAWFDKYGKRITAVHVKDIAPAGENANEDGWADVGFGTLGWDNLIKEVKARTAAQYFVAEHDNPSDIERFASRSIATASKWA</sequence>
<dbReference type="AlphaFoldDB" id="A0A5B9DR10"/>
<proteinExistence type="predicted"/>
<evidence type="ECO:0000313" key="2">
    <source>
        <dbReference type="EMBL" id="QEE20814.1"/>
    </source>
</evidence>
<dbReference type="PANTHER" id="PTHR12110">
    <property type="entry name" value="HYDROXYPYRUVATE ISOMERASE"/>
    <property type="match status" value="1"/>
</dbReference>
<dbReference type="OrthoDB" id="9798407at2"/>
<dbReference type="RefSeq" id="WP_147656156.1">
    <property type="nucleotide sequence ID" value="NZ_BMFM01000001.1"/>
</dbReference>
<dbReference type="InterPro" id="IPR036237">
    <property type="entry name" value="Xyl_isomerase-like_sf"/>
</dbReference>
<organism evidence="2 3">
    <name type="scientific">Paradevosia tibetensis</name>
    <dbReference type="NCBI Taxonomy" id="1447062"/>
    <lineage>
        <taxon>Bacteria</taxon>
        <taxon>Pseudomonadati</taxon>
        <taxon>Pseudomonadota</taxon>
        <taxon>Alphaproteobacteria</taxon>
        <taxon>Hyphomicrobiales</taxon>
        <taxon>Devosiaceae</taxon>
        <taxon>Paradevosia</taxon>
    </lineage>
</organism>
<keyword evidence="2" id="KW-0413">Isomerase</keyword>
<protein>
    <submittedName>
        <fullName evidence="2">Sugar phosphate isomerase/epimerase</fullName>
    </submittedName>
</protein>
<gene>
    <name evidence="2" type="ORF">FNA67_11790</name>
</gene>
<dbReference type="GO" id="GO:0016853">
    <property type="term" value="F:isomerase activity"/>
    <property type="evidence" value="ECO:0007669"/>
    <property type="project" value="UniProtKB-KW"/>
</dbReference>
<keyword evidence="3" id="KW-1185">Reference proteome</keyword>
<dbReference type="SUPFAM" id="SSF51658">
    <property type="entry name" value="Xylose isomerase-like"/>
    <property type="match status" value="1"/>
</dbReference>
<dbReference type="KEGG" id="yti:FNA67_11790"/>
<dbReference type="Pfam" id="PF01261">
    <property type="entry name" value="AP_endonuc_2"/>
    <property type="match status" value="1"/>
</dbReference>
<accession>A0A5B9DR10</accession>
<dbReference type="EMBL" id="CP041690">
    <property type="protein sequence ID" value="QEE20814.1"/>
    <property type="molecule type" value="Genomic_DNA"/>
</dbReference>
<name>A0A5B9DR10_9HYPH</name>
<reference evidence="2 3" key="1">
    <citation type="journal article" date="2015" name="Int. J. Syst. Evol. Microbiol.">
        <title>Youhaiella tibetensis gen. nov., sp. nov., isolated from subsurface sediment.</title>
        <authorList>
            <person name="Wang Y.X."/>
            <person name="Huang F.Q."/>
            <person name="Nogi Y."/>
            <person name="Pang S.J."/>
            <person name="Wang P.K."/>
            <person name="Lv J."/>
        </authorList>
    </citation>
    <scope>NUCLEOTIDE SEQUENCE [LARGE SCALE GENOMIC DNA]</scope>
    <source>
        <strain evidence="3">fig4</strain>
    </source>
</reference>
<evidence type="ECO:0000259" key="1">
    <source>
        <dbReference type="Pfam" id="PF01261"/>
    </source>
</evidence>
<dbReference type="PANTHER" id="PTHR12110:SF41">
    <property type="entry name" value="INOSOSE DEHYDRATASE"/>
    <property type="match status" value="1"/>
</dbReference>
<dbReference type="InterPro" id="IPR050312">
    <property type="entry name" value="IolE/XylAMocC-like"/>
</dbReference>
<dbReference type="InterPro" id="IPR013022">
    <property type="entry name" value="Xyl_isomerase-like_TIM-brl"/>
</dbReference>
<dbReference type="Proteomes" id="UP000321062">
    <property type="component" value="Chromosome"/>
</dbReference>